<dbReference type="Pfam" id="PF02518">
    <property type="entry name" value="HATPase_c"/>
    <property type="match status" value="1"/>
</dbReference>
<dbReference type="Pfam" id="PF07568">
    <property type="entry name" value="HisKA_2"/>
    <property type="match status" value="1"/>
</dbReference>
<name>I4C751_DESTA</name>
<accession>I4C751</accession>
<dbReference type="Gene3D" id="3.30.565.10">
    <property type="entry name" value="Histidine kinase-like ATPase, C-terminal domain"/>
    <property type="match status" value="1"/>
</dbReference>
<dbReference type="PANTHER" id="PTHR41523:SF8">
    <property type="entry name" value="ETHYLENE RESPONSE SENSOR PROTEIN"/>
    <property type="match status" value="1"/>
</dbReference>
<evidence type="ECO:0000256" key="1">
    <source>
        <dbReference type="ARBA" id="ARBA00000085"/>
    </source>
</evidence>
<dbReference type="InterPro" id="IPR011495">
    <property type="entry name" value="Sig_transdc_His_kin_sub2_dim/P"/>
</dbReference>
<dbReference type="STRING" id="706587.Desti_2715"/>
<proteinExistence type="predicted"/>
<dbReference type="Gene3D" id="3.30.450.20">
    <property type="entry name" value="PAS domain"/>
    <property type="match status" value="2"/>
</dbReference>
<evidence type="ECO:0000256" key="2">
    <source>
        <dbReference type="ARBA" id="ARBA00012438"/>
    </source>
</evidence>
<evidence type="ECO:0000259" key="10">
    <source>
        <dbReference type="PROSITE" id="PS50112"/>
    </source>
</evidence>
<dbReference type="InterPro" id="IPR003594">
    <property type="entry name" value="HATPase_dom"/>
</dbReference>
<evidence type="ECO:0000313" key="12">
    <source>
        <dbReference type="EMBL" id="AFM25392.1"/>
    </source>
</evidence>
<dbReference type="InterPro" id="IPR001610">
    <property type="entry name" value="PAC"/>
</dbReference>
<dbReference type="PROSITE" id="PS50113">
    <property type="entry name" value="PAC"/>
    <property type="match status" value="1"/>
</dbReference>
<evidence type="ECO:0000256" key="8">
    <source>
        <dbReference type="ARBA" id="ARBA00023026"/>
    </source>
</evidence>
<dbReference type="Pfam" id="PF13426">
    <property type="entry name" value="PAS_9"/>
    <property type="match status" value="1"/>
</dbReference>
<dbReference type="PROSITE" id="PS50112">
    <property type="entry name" value="PAS"/>
    <property type="match status" value="1"/>
</dbReference>
<dbReference type="SMART" id="SM00387">
    <property type="entry name" value="HATPase_c"/>
    <property type="match status" value="1"/>
</dbReference>
<dbReference type="SMART" id="SM00091">
    <property type="entry name" value="PAS"/>
    <property type="match status" value="2"/>
</dbReference>
<dbReference type="SUPFAM" id="SSF55785">
    <property type="entry name" value="PYP-like sensor domain (PAS domain)"/>
    <property type="match status" value="2"/>
</dbReference>
<keyword evidence="7" id="KW-0067">ATP-binding</keyword>
<keyword evidence="8" id="KW-0843">Virulence</keyword>
<organism evidence="12 13">
    <name type="scientific">Desulfomonile tiedjei (strain ATCC 49306 / DSM 6799 / DCB-1)</name>
    <dbReference type="NCBI Taxonomy" id="706587"/>
    <lineage>
        <taxon>Bacteria</taxon>
        <taxon>Pseudomonadati</taxon>
        <taxon>Thermodesulfobacteriota</taxon>
        <taxon>Desulfomonilia</taxon>
        <taxon>Desulfomonilales</taxon>
        <taxon>Desulfomonilaceae</taxon>
        <taxon>Desulfomonile</taxon>
    </lineage>
</organism>
<dbReference type="OrthoDB" id="5342753at2"/>
<gene>
    <name evidence="12" type="ordered locus">Desti_2715</name>
</gene>
<protein>
    <recommendedName>
        <fullName evidence="2">histidine kinase</fullName>
        <ecNumber evidence="2">2.7.13.3</ecNumber>
    </recommendedName>
</protein>
<dbReference type="InterPro" id="IPR000700">
    <property type="entry name" value="PAS-assoc_C"/>
</dbReference>
<dbReference type="CDD" id="cd00130">
    <property type="entry name" value="PAS"/>
    <property type="match status" value="1"/>
</dbReference>
<dbReference type="PANTHER" id="PTHR41523">
    <property type="entry name" value="TWO-COMPONENT SYSTEM SENSOR PROTEIN"/>
    <property type="match status" value="1"/>
</dbReference>
<dbReference type="Proteomes" id="UP000006055">
    <property type="component" value="Chromosome"/>
</dbReference>
<dbReference type="EC" id="2.7.13.3" evidence="2"/>
<dbReference type="RefSeq" id="WP_014810533.1">
    <property type="nucleotide sequence ID" value="NC_018025.1"/>
</dbReference>
<keyword evidence="6" id="KW-0418">Kinase</keyword>
<keyword evidence="9" id="KW-0175">Coiled coil</keyword>
<dbReference type="InterPro" id="IPR000014">
    <property type="entry name" value="PAS"/>
</dbReference>
<dbReference type="Pfam" id="PF13188">
    <property type="entry name" value="PAS_8"/>
    <property type="match status" value="1"/>
</dbReference>
<evidence type="ECO:0000256" key="3">
    <source>
        <dbReference type="ARBA" id="ARBA00022553"/>
    </source>
</evidence>
<evidence type="ECO:0000313" key="13">
    <source>
        <dbReference type="Proteomes" id="UP000006055"/>
    </source>
</evidence>
<dbReference type="SMART" id="SM00086">
    <property type="entry name" value="PAC"/>
    <property type="match status" value="2"/>
</dbReference>
<evidence type="ECO:0000259" key="11">
    <source>
        <dbReference type="PROSITE" id="PS50113"/>
    </source>
</evidence>
<evidence type="ECO:0000256" key="9">
    <source>
        <dbReference type="SAM" id="Coils"/>
    </source>
</evidence>
<feature type="domain" description="PAC" evidence="11">
    <location>
        <begin position="151"/>
        <end position="202"/>
    </location>
</feature>
<keyword evidence="4" id="KW-0808">Transferase</keyword>
<dbReference type="NCBIfam" id="TIGR00229">
    <property type="entry name" value="sensory_box"/>
    <property type="match status" value="2"/>
</dbReference>
<dbReference type="SUPFAM" id="SSF55874">
    <property type="entry name" value="ATPase domain of HSP90 chaperone/DNA topoisomerase II/histidine kinase"/>
    <property type="match status" value="1"/>
</dbReference>
<dbReference type="KEGG" id="dti:Desti_2715"/>
<keyword evidence="3" id="KW-0597">Phosphoprotein</keyword>
<keyword evidence="5" id="KW-0547">Nucleotide-binding</keyword>
<dbReference type="GO" id="GO:0004673">
    <property type="term" value="F:protein histidine kinase activity"/>
    <property type="evidence" value="ECO:0007669"/>
    <property type="project" value="UniProtKB-EC"/>
</dbReference>
<dbReference type="EMBL" id="CP003360">
    <property type="protein sequence ID" value="AFM25392.1"/>
    <property type="molecule type" value="Genomic_DNA"/>
</dbReference>
<evidence type="ECO:0000256" key="6">
    <source>
        <dbReference type="ARBA" id="ARBA00022777"/>
    </source>
</evidence>
<dbReference type="eggNOG" id="COG3829">
    <property type="taxonomic scope" value="Bacteria"/>
</dbReference>
<keyword evidence="13" id="KW-1185">Reference proteome</keyword>
<sequence length="535" mass="61606">MEIRSNPAGQYFDEMHFLRQRVHDLELQLDELKKKSGSIRDNFREFGHSSEQFPPTKNETKSGIQFAREALEAALRTSEEKFSKIFENAPFMMHSIDTDGILRSVNTKWISTMGFEREEVLGEPIQKFMTPESRVMHSRRLPEFWDLLAVSDVEYSYVKKDGTVMDAVLDAVVMDDPVWGKTSLSFMRDITDKKKAQEALTESELRYRQLFEISPVAMIVHKGPHVLFANSAASSLLQLEDSKEMENKNIYSFLDPRQQDLCTQLMEGAERGEKLDDFRLIKLIARDGRTMYVEWAAVEILYQGQPIELSMVRDRTEVRLAEEKLIAGLHEKEVLLREIHHRVKNNLQIMSSLLRLQSRFASNIVLRTALRDMEQRLESMAWLHDTLYRSHDLTRIDFAKYINDMVYRLMGGHGVTARVRVEKEMDRVELEIDTAIPCGLIANELVSNCFRHAFPENRRGVVHIALRKTSPFSFDLSVCDNGIGLPAGFDIEETHSFGFRLVQSLMKQLNGSMVVNGSRGAAFHMSFPEMRLGKN</sequence>
<feature type="coiled-coil region" evidence="9">
    <location>
        <begin position="15"/>
        <end position="42"/>
    </location>
</feature>
<dbReference type="GO" id="GO:0005524">
    <property type="term" value="F:ATP binding"/>
    <property type="evidence" value="ECO:0007669"/>
    <property type="project" value="UniProtKB-KW"/>
</dbReference>
<dbReference type="PATRIC" id="fig|706587.4.peg.3101"/>
<evidence type="ECO:0000256" key="4">
    <source>
        <dbReference type="ARBA" id="ARBA00022679"/>
    </source>
</evidence>
<evidence type="ECO:0000256" key="5">
    <source>
        <dbReference type="ARBA" id="ARBA00022741"/>
    </source>
</evidence>
<comment type="catalytic activity">
    <reaction evidence="1">
        <text>ATP + protein L-histidine = ADP + protein N-phospho-L-histidine.</text>
        <dbReference type="EC" id="2.7.13.3"/>
    </reaction>
</comment>
<dbReference type="InterPro" id="IPR035965">
    <property type="entry name" value="PAS-like_dom_sf"/>
</dbReference>
<feature type="domain" description="PAS" evidence="10">
    <location>
        <begin position="78"/>
        <end position="134"/>
    </location>
</feature>
<dbReference type="eggNOG" id="COG3920">
    <property type="taxonomic scope" value="Bacteria"/>
</dbReference>
<dbReference type="AlphaFoldDB" id="I4C751"/>
<dbReference type="HOGENOM" id="CLU_000445_114_57_7"/>
<evidence type="ECO:0000256" key="7">
    <source>
        <dbReference type="ARBA" id="ARBA00022840"/>
    </source>
</evidence>
<dbReference type="InterPro" id="IPR036890">
    <property type="entry name" value="HATPase_C_sf"/>
</dbReference>
<reference evidence="13" key="1">
    <citation type="submission" date="2012-06" db="EMBL/GenBank/DDBJ databases">
        <title>Complete sequence of chromosome of Desulfomonile tiedjei DSM 6799.</title>
        <authorList>
            <person name="Lucas S."/>
            <person name="Copeland A."/>
            <person name="Lapidus A."/>
            <person name="Glavina del Rio T."/>
            <person name="Dalin E."/>
            <person name="Tice H."/>
            <person name="Bruce D."/>
            <person name="Goodwin L."/>
            <person name="Pitluck S."/>
            <person name="Peters L."/>
            <person name="Ovchinnikova G."/>
            <person name="Zeytun A."/>
            <person name="Lu M."/>
            <person name="Kyrpides N."/>
            <person name="Mavromatis K."/>
            <person name="Ivanova N."/>
            <person name="Brettin T."/>
            <person name="Detter J.C."/>
            <person name="Han C."/>
            <person name="Larimer F."/>
            <person name="Land M."/>
            <person name="Hauser L."/>
            <person name="Markowitz V."/>
            <person name="Cheng J.-F."/>
            <person name="Hugenholtz P."/>
            <person name="Woyke T."/>
            <person name="Wu D."/>
            <person name="Spring S."/>
            <person name="Schroeder M."/>
            <person name="Brambilla E."/>
            <person name="Klenk H.-P."/>
            <person name="Eisen J.A."/>
        </authorList>
    </citation>
    <scope>NUCLEOTIDE SEQUENCE [LARGE SCALE GENOMIC DNA]</scope>
    <source>
        <strain evidence="13">ATCC 49306 / DSM 6799 / DCB-1</strain>
    </source>
</reference>